<feature type="transmembrane region" description="Helical" evidence="6">
    <location>
        <begin position="87"/>
        <end position="106"/>
    </location>
</feature>
<dbReference type="Proteomes" id="UP001344632">
    <property type="component" value="Unassembled WGS sequence"/>
</dbReference>
<feature type="transmembrane region" description="Helical" evidence="6">
    <location>
        <begin position="163"/>
        <end position="180"/>
    </location>
</feature>
<dbReference type="PANTHER" id="PTHR33545">
    <property type="entry name" value="UPF0750 MEMBRANE PROTEIN YITT-RELATED"/>
    <property type="match status" value="1"/>
</dbReference>
<evidence type="ECO:0000256" key="2">
    <source>
        <dbReference type="ARBA" id="ARBA00022475"/>
    </source>
</evidence>
<feature type="transmembrane region" description="Helical" evidence="6">
    <location>
        <begin position="112"/>
        <end position="130"/>
    </location>
</feature>
<evidence type="ECO:0000256" key="1">
    <source>
        <dbReference type="ARBA" id="ARBA00004651"/>
    </source>
</evidence>
<evidence type="ECO:0000256" key="6">
    <source>
        <dbReference type="SAM" id="Phobius"/>
    </source>
</evidence>
<keyword evidence="4 6" id="KW-1133">Transmembrane helix</keyword>
<keyword evidence="2" id="KW-1003">Cell membrane</keyword>
<dbReference type="InterPro" id="IPR051461">
    <property type="entry name" value="UPF0750_membrane"/>
</dbReference>
<comment type="caution">
    <text evidence="7">The sequence shown here is derived from an EMBL/GenBank/DDBJ whole genome shotgun (WGS) entry which is preliminary data.</text>
</comment>
<evidence type="ECO:0000313" key="8">
    <source>
        <dbReference type="Proteomes" id="UP001344632"/>
    </source>
</evidence>
<name>A0ABU6GRW4_9BACL</name>
<dbReference type="Pfam" id="PF02588">
    <property type="entry name" value="YitT_membrane"/>
    <property type="match status" value="1"/>
</dbReference>
<feature type="transmembrane region" description="Helical" evidence="6">
    <location>
        <begin position="186"/>
        <end position="206"/>
    </location>
</feature>
<proteinExistence type="predicted"/>
<keyword evidence="8" id="KW-1185">Reference proteome</keyword>
<comment type="subcellular location">
    <subcellularLocation>
        <location evidence="1">Cell membrane</location>
        <topology evidence="1">Multi-pass membrane protein</topology>
    </subcellularLocation>
</comment>
<accession>A0ABU6GRW4</accession>
<dbReference type="RefSeq" id="WP_326090225.1">
    <property type="nucleotide sequence ID" value="NZ_JARLKZ010000016.1"/>
</dbReference>
<feature type="transmembrane region" description="Helical" evidence="6">
    <location>
        <begin position="60"/>
        <end position="78"/>
    </location>
</feature>
<organism evidence="7 8">
    <name type="scientific">Paenibacillus dokdonensis</name>
    <dbReference type="NCBI Taxonomy" id="2567944"/>
    <lineage>
        <taxon>Bacteria</taxon>
        <taxon>Bacillati</taxon>
        <taxon>Bacillota</taxon>
        <taxon>Bacilli</taxon>
        <taxon>Bacillales</taxon>
        <taxon>Paenibacillaceae</taxon>
        <taxon>Paenibacillus</taxon>
    </lineage>
</organism>
<dbReference type="EMBL" id="JARLKZ010000016">
    <property type="protein sequence ID" value="MEC0242448.1"/>
    <property type="molecule type" value="Genomic_DNA"/>
</dbReference>
<evidence type="ECO:0000256" key="4">
    <source>
        <dbReference type="ARBA" id="ARBA00022989"/>
    </source>
</evidence>
<evidence type="ECO:0000256" key="5">
    <source>
        <dbReference type="ARBA" id="ARBA00023136"/>
    </source>
</evidence>
<evidence type="ECO:0000256" key="3">
    <source>
        <dbReference type="ARBA" id="ARBA00022692"/>
    </source>
</evidence>
<gene>
    <name evidence="7" type="ORF">P4H66_21800</name>
</gene>
<dbReference type="PANTHER" id="PTHR33545:SF3">
    <property type="entry name" value="UPF0750 MEMBRANE PROTEIN YQFU"/>
    <property type="match status" value="1"/>
</dbReference>
<protein>
    <submittedName>
        <fullName evidence="7">YitT family protein</fullName>
    </submittedName>
</protein>
<dbReference type="InterPro" id="IPR003740">
    <property type="entry name" value="YitT"/>
</dbReference>
<keyword evidence="5 6" id="KW-0472">Membrane</keyword>
<sequence length="300" mass="32844">MPMKGRNPIHSVRKMTALQSIIGGIAASIGLELFLHPHELIAGGITGISAMVSFHTEKHFGVLLLLFNLPLLLLYAFLGHRSVVMKVLPGLLSFSGSAILLAPLPAVSAEPVIAAMAGGLCLGIGAGLAVKSGGLLDSLGLEKHDHVRPPAIMLSRQLIPMEYLLLICHGAVLVSAGVLMGWERTLYSALACLAAYETSALVLYGLRRTVWVTASNPDEIRYEIKRRICLDAGYAAESNADRNRMQNDLQYRIHILDIPRFKAIIKQIDPHAEVIFIYRPTSDMSNHRNDESEWLKNKEP</sequence>
<evidence type="ECO:0000313" key="7">
    <source>
        <dbReference type="EMBL" id="MEC0242448.1"/>
    </source>
</evidence>
<reference evidence="7 8" key="1">
    <citation type="submission" date="2023-03" db="EMBL/GenBank/DDBJ databases">
        <title>Bacillus Genome Sequencing.</title>
        <authorList>
            <person name="Dunlap C."/>
        </authorList>
    </citation>
    <scope>NUCLEOTIDE SEQUENCE [LARGE SCALE GENOMIC DNA]</scope>
    <source>
        <strain evidence="7 8">BD-525</strain>
    </source>
</reference>
<keyword evidence="3 6" id="KW-0812">Transmembrane</keyword>